<protein>
    <submittedName>
        <fullName evidence="1">Uncharacterized protein</fullName>
    </submittedName>
</protein>
<feature type="non-terminal residue" evidence="1">
    <location>
        <position position="1"/>
    </location>
</feature>
<gene>
    <name evidence="1" type="ORF">SO802_001620</name>
</gene>
<keyword evidence="2" id="KW-1185">Reference proteome</keyword>
<dbReference type="Proteomes" id="UP001459277">
    <property type="component" value="Unassembled WGS sequence"/>
</dbReference>
<comment type="caution">
    <text evidence="1">The sequence shown here is derived from an EMBL/GenBank/DDBJ whole genome shotgun (WGS) entry which is preliminary data.</text>
</comment>
<proteinExistence type="predicted"/>
<evidence type="ECO:0000313" key="1">
    <source>
        <dbReference type="EMBL" id="KAL0014551.1"/>
    </source>
</evidence>
<dbReference type="EMBL" id="JAZDWU010000001">
    <property type="protein sequence ID" value="KAL0014551.1"/>
    <property type="molecule type" value="Genomic_DNA"/>
</dbReference>
<sequence length="59" mass="6416">ITSSGEPSTNCLSDEPSTQSACLMEEKLKQKGGSDELPVLQTKVLCHCTQKSNEVRMDC</sequence>
<reference evidence="1 2" key="1">
    <citation type="submission" date="2024-01" db="EMBL/GenBank/DDBJ databases">
        <title>A telomere-to-telomere, gap-free genome of sweet tea (Lithocarpus litseifolius).</title>
        <authorList>
            <person name="Zhou J."/>
        </authorList>
    </citation>
    <scope>NUCLEOTIDE SEQUENCE [LARGE SCALE GENOMIC DNA]</scope>
    <source>
        <strain evidence="1">Zhou-2022a</strain>
        <tissue evidence="1">Leaf</tissue>
    </source>
</reference>
<accession>A0AAW2E080</accession>
<dbReference type="AlphaFoldDB" id="A0AAW2E080"/>
<name>A0AAW2E080_9ROSI</name>
<evidence type="ECO:0000313" key="2">
    <source>
        <dbReference type="Proteomes" id="UP001459277"/>
    </source>
</evidence>
<organism evidence="1 2">
    <name type="scientific">Lithocarpus litseifolius</name>
    <dbReference type="NCBI Taxonomy" id="425828"/>
    <lineage>
        <taxon>Eukaryota</taxon>
        <taxon>Viridiplantae</taxon>
        <taxon>Streptophyta</taxon>
        <taxon>Embryophyta</taxon>
        <taxon>Tracheophyta</taxon>
        <taxon>Spermatophyta</taxon>
        <taxon>Magnoliopsida</taxon>
        <taxon>eudicotyledons</taxon>
        <taxon>Gunneridae</taxon>
        <taxon>Pentapetalae</taxon>
        <taxon>rosids</taxon>
        <taxon>fabids</taxon>
        <taxon>Fagales</taxon>
        <taxon>Fagaceae</taxon>
        <taxon>Lithocarpus</taxon>
    </lineage>
</organism>